<dbReference type="InterPro" id="IPR036390">
    <property type="entry name" value="WH_DNA-bd_sf"/>
</dbReference>
<dbReference type="AlphaFoldDB" id="A0A7W5A1U4"/>
<dbReference type="PANTHER" id="PTHR30419">
    <property type="entry name" value="HTH-TYPE TRANSCRIPTIONAL REGULATOR YBHD"/>
    <property type="match status" value="1"/>
</dbReference>
<accession>A0A7W5A1U4</accession>
<dbReference type="Gene3D" id="1.10.10.10">
    <property type="entry name" value="Winged helix-like DNA-binding domain superfamily/Winged helix DNA-binding domain"/>
    <property type="match status" value="1"/>
</dbReference>
<keyword evidence="4" id="KW-0804">Transcription</keyword>
<dbReference type="InterPro" id="IPR050950">
    <property type="entry name" value="HTH-type_LysR_regulators"/>
</dbReference>
<name>A0A7W5A1U4_9ACTN</name>
<dbReference type="InterPro" id="IPR005119">
    <property type="entry name" value="LysR_subst-bd"/>
</dbReference>
<organism evidence="7 8">
    <name type="scientific">Nocardioides albus</name>
    <dbReference type="NCBI Taxonomy" id="1841"/>
    <lineage>
        <taxon>Bacteria</taxon>
        <taxon>Bacillati</taxon>
        <taxon>Actinomycetota</taxon>
        <taxon>Actinomycetes</taxon>
        <taxon>Propionibacteriales</taxon>
        <taxon>Nocardioidaceae</taxon>
        <taxon>Nocardioides</taxon>
    </lineage>
</organism>
<dbReference type="GO" id="GO:0003700">
    <property type="term" value="F:DNA-binding transcription factor activity"/>
    <property type="evidence" value="ECO:0007669"/>
    <property type="project" value="InterPro"/>
</dbReference>
<feature type="domain" description="HTH lysR-type" evidence="6">
    <location>
        <begin position="11"/>
        <end position="68"/>
    </location>
</feature>
<dbReference type="PANTHER" id="PTHR30419:SF8">
    <property type="entry name" value="NITROGEN ASSIMILATION TRANSCRIPTIONAL ACTIVATOR-RELATED"/>
    <property type="match status" value="1"/>
</dbReference>
<dbReference type="SUPFAM" id="SSF53850">
    <property type="entry name" value="Periplasmic binding protein-like II"/>
    <property type="match status" value="1"/>
</dbReference>
<dbReference type="Pfam" id="PF03466">
    <property type="entry name" value="LysR_substrate"/>
    <property type="match status" value="1"/>
</dbReference>
<evidence type="ECO:0000259" key="6">
    <source>
        <dbReference type="PROSITE" id="PS50931"/>
    </source>
</evidence>
<feature type="region of interest" description="Disordered" evidence="5">
    <location>
        <begin position="305"/>
        <end position="336"/>
    </location>
</feature>
<evidence type="ECO:0000313" key="7">
    <source>
        <dbReference type="EMBL" id="MBB3087890.1"/>
    </source>
</evidence>
<dbReference type="Pfam" id="PF00126">
    <property type="entry name" value="HTH_1"/>
    <property type="match status" value="1"/>
</dbReference>
<comment type="similarity">
    <text evidence="1">Belongs to the LysR transcriptional regulatory family.</text>
</comment>
<evidence type="ECO:0000256" key="4">
    <source>
        <dbReference type="ARBA" id="ARBA00023163"/>
    </source>
</evidence>
<evidence type="ECO:0000256" key="5">
    <source>
        <dbReference type="SAM" id="MobiDB-lite"/>
    </source>
</evidence>
<keyword evidence="2" id="KW-0805">Transcription regulation</keyword>
<gene>
    <name evidence="7" type="ORF">FHS12_000823</name>
</gene>
<dbReference type="RefSeq" id="WP_183542519.1">
    <property type="nucleotide sequence ID" value="NZ_BMQT01000004.1"/>
</dbReference>
<keyword evidence="3 7" id="KW-0238">DNA-binding</keyword>
<dbReference type="InterPro" id="IPR000847">
    <property type="entry name" value="LysR_HTH_N"/>
</dbReference>
<sequence length="336" mass="36683">MSSGRLLDGRLKIRHLILTRTIAEAGSVVGAAELLHVTQPVVTRGLREVEEILGVTLFERLPRGVQPTVYGEAFLAHAGAVLAQLRAAEDQIERLRSGDLGTITVGAHFAGSKLLPLAIAGLKKEHPNVVVTVKEAIPEALERQLLTGELDVIVGRLPRRTSDRIRRVKLHEEPFRIAARLGHPIHDHPDPQLADTARFPWILPPEQTRLRTELERVFAEQRVDLPADVVECTSIVTLRDLLHASDMITAVPMFVVEQDPDLRSLAIELSNIRRSVGVMVDAERPLAPVAAILIRHLSDEAARMTADADANRPFAETEGSLPAATAEPGQPSTTGL</sequence>
<proteinExistence type="inferred from homology"/>
<protein>
    <submittedName>
        <fullName evidence="7">DNA-binding transcriptional LysR family regulator</fullName>
    </submittedName>
</protein>
<evidence type="ECO:0000313" key="8">
    <source>
        <dbReference type="Proteomes" id="UP000577707"/>
    </source>
</evidence>
<dbReference type="PRINTS" id="PR00039">
    <property type="entry name" value="HTHLYSR"/>
</dbReference>
<dbReference type="GO" id="GO:0005829">
    <property type="term" value="C:cytosol"/>
    <property type="evidence" value="ECO:0007669"/>
    <property type="project" value="TreeGrafter"/>
</dbReference>
<dbReference type="GO" id="GO:0003677">
    <property type="term" value="F:DNA binding"/>
    <property type="evidence" value="ECO:0007669"/>
    <property type="project" value="UniProtKB-KW"/>
</dbReference>
<dbReference type="InterPro" id="IPR036388">
    <property type="entry name" value="WH-like_DNA-bd_sf"/>
</dbReference>
<evidence type="ECO:0000256" key="3">
    <source>
        <dbReference type="ARBA" id="ARBA00023125"/>
    </source>
</evidence>
<comment type="caution">
    <text evidence="7">The sequence shown here is derived from an EMBL/GenBank/DDBJ whole genome shotgun (WGS) entry which is preliminary data.</text>
</comment>
<dbReference type="PROSITE" id="PS50931">
    <property type="entry name" value="HTH_LYSR"/>
    <property type="match status" value="1"/>
</dbReference>
<reference evidence="7 8" key="1">
    <citation type="submission" date="2020-08" db="EMBL/GenBank/DDBJ databases">
        <title>Genomic Encyclopedia of Type Strains, Phase III (KMG-III): the genomes of soil and plant-associated and newly described type strains.</title>
        <authorList>
            <person name="Whitman W."/>
        </authorList>
    </citation>
    <scope>NUCLEOTIDE SEQUENCE [LARGE SCALE GENOMIC DNA]</scope>
    <source>
        <strain evidence="7 8">CECT 3302</strain>
    </source>
</reference>
<evidence type="ECO:0000256" key="1">
    <source>
        <dbReference type="ARBA" id="ARBA00009437"/>
    </source>
</evidence>
<evidence type="ECO:0000256" key="2">
    <source>
        <dbReference type="ARBA" id="ARBA00023015"/>
    </source>
</evidence>
<dbReference type="Gene3D" id="3.40.190.290">
    <property type="match status" value="1"/>
</dbReference>
<dbReference type="EMBL" id="JACHXG010000002">
    <property type="protein sequence ID" value="MBB3087890.1"/>
    <property type="molecule type" value="Genomic_DNA"/>
</dbReference>
<dbReference type="Proteomes" id="UP000577707">
    <property type="component" value="Unassembled WGS sequence"/>
</dbReference>
<keyword evidence="8" id="KW-1185">Reference proteome</keyword>
<dbReference type="SUPFAM" id="SSF46785">
    <property type="entry name" value="Winged helix' DNA-binding domain"/>
    <property type="match status" value="1"/>
</dbReference>